<keyword evidence="1" id="KW-0812">Transmembrane</keyword>
<evidence type="ECO:0000256" key="1">
    <source>
        <dbReference type="SAM" id="Phobius"/>
    </source>
</evidence>
<name>A0ABX8RU37_NOCIO</name>
<feature type="transmembrane region" description="Helical" evidence="1">
    <location>
        <begin position="74"/>
        <end position="93"/>
    </location>
</feature>
<feature type="transmembrane region" description="Helical" evidence="1">
    <location>
        <begin position="6"/>
        <end position="27"/>
    </location>
</feature>
<keyword evidence="1" id="KW-0472">Membrane</keyword>
<feature type="transmembrane region" description="Helical" evidence="1">
    <location>
        <begin position="48"/>
        <end position="68"/>
    </location>
</feature>
<accession>A0ABX8RU37</accession>
<keyword evidence="3" id="KW-1185">Reference proteome</keyword>
<keyword evidence="1" id="KW-1133">Transmembrane helix</keyword>
<evidence type="ECO:0000313" key="3">
    <source>
        <dbReference type="Proteomes" id="UP000694257"/>
    </source>
</evidence>
<sequence>MRFEYLAQAALVLIGVIHLLPGVVAFAPGRAAAAYGTELGNRDLELLLRHRALVLGLIGAWVIVGAFLTTIRAAAIGAAVLSLSTFVALAFIIDFRELNEQTKRVARLDICLLVALASVVAVLTVSE</sequence>
<protein>
    <recommendedName>
        <fullName evidence="4">Phosphopantetheine adenylyltransferase</fullName>
    </recommendedName>
</protein>
<evidence type="ECO:0008006" key="4">
    <source>
        <dbReference type="Google" id="ProtNLM"/>
    </source>
</evidence>
<proteinExistence type="predicted"/>
<organism evidence="2 3">
    <name type="scientific">Nocardia iowensis</name>
    <dbReference type="NCBI Taxonomy" id="204891"/>
    <lineage>
        <taxon>Bacteria</taxon>
        <taxon>Bacillati</taxon>
        <taxon>Actinomycetota</taxon>
        <taxon>Actinomycetes</taxon>
        <taxon>Mycobacteriales</taxon>
        <taxon>Nocardiaceae</taxon>
        <taxon>Nocardia</taxon>
    </lineage>
</organism>
<feature type="transmembrane region" description="Helical" evidence="1">
    <location>
        <begin position="105"/>
        <end position="125"/>
    </location>
</feature>
<gene>
    <name evidence="2" type="ORF">KV110_01245</name>
</gene>
<reference evidence="2 3" key="1">
    <citation type="submission" date="2021-07" db="EMBL/GenBank/DDBJ databases">
        <title>Whole Genome Sequence of Nocardia Iowensis.</title>
        <authorList>
            <person name="Lamm A."/>
            <person name="Collins-Fairclough A.M."/>
            <person name="Bunk B."/>
            <person name="Sproer C."/>
        </authorList>
    </citation>
    <scope>NUCLEOTIDE SEQUENCE [LARGE SCALE GENOMIC DNA]</scope>
    <source>
        <strain evidence="2 3">NRRL 5646</strain>
    </source>
</reference>
<dbReference type="RefSeq" id="WP_218472699.1">
    <property type="nucleotide sequence ID" value="NZ_BAABJN010000009.1"/>
</dbReference>
<dbReference type="Proteomes" id="UP000694257">
    <property type="component" value="Chromosome"/>
</dbReference>
<dbReference type="EMBL" id="CP078145">
    <property type="protein sequence ID" value="QXN91850.1"/>
    <property type="molecule type" value="Genomic_DNA"/>
</dbReference>
<evidence type="ECO:0000313" key="2">
    <source>
        <dbReference type="EMBL" id="QXN91850.1"/>
    </source>
</evidence>